<keyword evidence="2" id="KW-0812">Transmembrane</keyword>
<keyword evidence="2" id="KW-1133">Transmembrane helix</keyword>
<dbReference type="Proteomes" id="UP000758155">
    <property type="component" value="Unassembled WGS sequence"/>
</dbReference>
<keyword evidence="2" id="KW-0472">Membrane</keyword>
<feature type="region of interest" description="Disordered" evidence="1">
    <location>
        <begin position="129"/>
        <end position="206"/>
    </location>
</feature>
<evidence type="ECO:0000313" key="4">
    <source>
        <dbReference type="Proteomes" id="UP000758155"/>
    </source>
</evidence>
<feature type="region of interest" description="Disordered" evidence="1">
    <location>
        <begin position="79"/>
        <end position="98"/>
    </location>
</feature>
<organism evidence="3 4">
    <name type="scientific">Didymella heteroderae</name>
    <dbReference type="NCBI Taxonomy" id="1769908"/>
    <lineage>
        <taxon>Eukaryota</taxon>
        <taxon>Fungi</taxon>
        <taxon>Dikarya</taxon>
        <taxon>Ascomycota</taxon>
        <taxon>Pezizomycotina</taxon>
        <taxon>Dothideomycetes</taxon>
        <taxon>Pleosporomycetidae</taxon>
        <taxon>Pleosporales</taxon>
        <taxon>Pleosporineae</taxon>
        <taxon>Didymellaceae</taxon>
        <taxon>Didymella</taxon>
    </lineage>
</organism>
<proteinExistence type="predicted"/>
<comment type="caution">
    <text evidence="3">The sequence shown here is derived from an EMBL/GenBank/DDBJ whole genome shotgun (WGS) entry which is preliminary data.</text>
</comment>
<evidence type="ECO:0000256" key="1">
    <source>
        <dbReference type="SAM" id="MobiDB-lite"/>
    </source>
</evidence>
<accession>A0A9P4WRU4</accession>
<reference evidence="3" key="1">
    <citation type="submission" date="2019-04" db="EMBL/GenBank/DDBJ databases">
        <title>Sequencing of skin fungus with MAO and IRED activity.</title>
        <authorList>
            <person name="Marsaioli A.J."/>
            <person name="Bonatto J.M.C."/>
            <person name="Reis Junior O."/>
        </authorList>
    </citation>
    <scope>NUCLEOTIDE SEQUENCE</scope>
    <source>
        <strain evidence="3">28M1</strain>
    </source>
</reference>
<evidence type="ECO:0000313" key="3">
    <source>
        <dbReference type="EMBL" id="KAF3039737.1"/>
    </source>
</evidence>
<keyword evidence="4" id="KW-1185">Reference proteome</keyword>
<dbReference type="AlphaFoldDB" id="A0A9P4WRU4"/>
<sequence length="289" mass="31720">MVQDPNFWRRFSVAVHNDEAAMLAAEAGTGKRETKHAYVVSLSSPIDSPSSVSTPTSQCHLSPAFPPAAFTRPLSAPAHVFQEKREEKRKSKATSGTRSVYFAPSETKTPEMIALHKLPSYPHYAHSAHANAPELPSTPRSTHFHLAAETPPSKRASKRSSRFRFALSSHPPSLPATPKSTSFPSNLSYSAPNSKRTSRFSRHGNGSRLSLGISLSGRPKSAFRFWTTITAGDVENETNAGIRNDSWLESQQRKARQRAWMCWAFWGVFLVVVVGAVVAVLVLRGKGII</sequence>
<dbReference type="OrthoDB" id="5353310at2759"/>
<evidence type="ECO:0000256" key="2">
    <source>
        <dbReference type="SAM" id="Phobius"/>
    </source>
</evidence>
<protein>
    <submittedName>
        <fullName evidence="3">Uncharacterized protein</fullName>
    </submittedName>
</protein>
<feature type="compositionally biased region" description="Polar residues" evidence="1">
    <location>
        <begin position="178"/>
        <end position="195"/>
    </location>
</feature>
<feature type="transmembrane region" description="Helical" evidence="2">
    <location>
        <begin position="263"/>
        <end position="283"/>
    </location>
</feature>
<gene>
    <name evidence="3" type="ORF">E8E12_006448</name>
</gene>
<name>A0A9P4WRU4_9PLEO</name>
<dbReference type="EMBL" id="SWKV01000029">
    <property type="protein sequence ID" value="KAF3039737.1"/>
    <property type="molecule type" value="Genomic_DNA"/>
</dbReference>